<dbReference type="GO" id="GO:0016787">
    <property type="term" value="F:hydrolase activity"/>
    <property type="evidence" value="ECO:0007669"/>
    <property type="project" value="UniProtKB-KW"/>
</dbReference>
<name>A0ABV1HZ14_9FIRM</name>
<accession>A0ABV1HZ14</accession>
<dbReference type="Pfam" id="PF00128">
    <property type="entry name" value="Alpha-amylase"/>
    <property type="match status" value="1"/>
</dbReference>
<dbReference type="SUPFAM" id="SSF51445">
    <property type="entry name" value="(Trans)glycosidases"/>
    <property type="match status" value="1"/>
</dbReference>
<organism evidence="3 4">
    <name type="scientific">Hominiventricola aquisgranensis</name>
    <dbReference type="NCBI Taxonomy" id="3133164"/>
    <lineage>
        <taxon>Bacteria</taxon>
        <taxon>Bacillati</taxon>
        <taxon>Bacillota</taxon>
        <taxon>Clostridia</taxon>
        <taxon>Lachnospirales</taxon>
        <taxon>Lachnospiraceae</taxon>
        <taxon>Hominiventricola</taxon>
    </lineage>
</organism>
<comment type="similarity">
    <text evidence="1">Belongs to the glycosyl hydrolase 13 family.</text>
</comment>
<dbReference type="CDD" id="cd11234">
    <property type="entry name" value="E_set_GDE_N"/>
    <property type="match status" value="1"/>
</dbReference>
<dbReference type="Gene3D" id="2.60.40.1180">
    <property type="entry name" value="Golgi alpha-mannosidase II"/>
    <property type="match status" value="1"/>
</dbReference>
<keyword evidence="3" id="KW-0378">Hydrolase</keyword>
<dbReference type="InterPro" id="IPR006047">
    <property type="entry name" value="GH13_cat_dom"/>
</dbReference>
<dbReference type="Gene3D" id="3.20.20.80">
    <property type="entry name" value="Glycosidases"/>
    <property type="match status" value="2"/>
</dbReference>
<dbReference type="InterPro" id="IPR014756">
    <property type="entry name" value="Ig_E-set"/>
</dbReference>
<dbReference type="RefSeq" id="WP_349144003.1">
    <property type="nucleotide sequence ID" value="NZ_JBBMFC010000006.1"/>
</dbReference>
<gene>
    <name evidence="3" type="ORF">WMO62_04865</name>
</gene>
<dbReference type="SUPFAM" id="SSF51011">
    <property type="entry name" value="Glycosyl hydrolase domain"/>
    <property type="match status" value="1"/>
</dbReference>
<feature type="domain" description="Glycosyl hydrolase family 13 catalytic" evidence="2">
    <location>
        <begin position="135"/>
        <end position="484"/>
    </location>
</feature>
<evidence type="ECO:0000256" key="1">
    <source>
        <dbReference type="ARBA" id="ARBA00008061"/>
    </source>
</evidence>
<dbReference type="InterPro" id="IPR013783">
    <property type="entry name" value="Ig-like_fold"/>
</dbReference>
<dbReference type="SUPFAM" id="SSF81296">
    <property type="entry name" value="E set domains"/>
    <property type="match status" value="1"/>
</dbReference>
<evidence type="ECO:0000259" key="2">
    <source>
        <dbReference type="SMART" id="SM00642"/>
    </source>
</evidence>
<protein>
    <submittedName>
        <fullName evidence="3">Alpha-amylase family glycosyl hydrolase</fullName>
    </submittedName>
</protein>
<dbReference type="InterPro" id="IPR013780">
    <property type="entry name" value="Glyco_hydro_b"/>
</dbReference>
<dbReference type="SMART" id="SM00642">
    <property type="entry name" value="Aamy"/>
    <property type="match status" value="1"/>
</dbReference>
<keyword evidence="4" id="KW-1185">Reference proteome</keyword>
<dbReference type="PANTHER" id="PTHR43002">
    <property type="entry name" value="GLYCOGEN DEBRANCHING ENZYME"/>
    <property type="match status" value="1"/>
</dbReference>
<dbReference type="Proteomes" id="UP001470288">
    <property type="component" value="Unassembled WGS sequence"/>
</dbReference>
<comment type="caution">
    <text evidence="3">The sequence shown here is derived from an EMBL/GenBank/DDBJ whole genome shotgun (WGS) entry which is preliminary data.</text>
</comment>
<evidence type="ECO:0000313" key="3">
    <source>
        <dbReference type="EMBL" id="MEQ2578178.1"/>
    </source>
</evidence>
<dbReference type="InterPro" id="IPR017853">
    <property type="entry name" value="GH"/>
</dbReference>
<proteinExistence type="inferred from homology"/>
<sequence>MDVRPGEPERLGVTRLQRDLNFAAAVPENRDCSLLLYKKGSAKIEQEIPFTEEMRFGDVCAVRISQFPADTYEYNYQIDGKVVQDPYAVQLTGREHWGERPEEGKEVRCVPETGHFSWKGDRPLKIPYEECILYTTHVRGFTMDPSAKVRHPGTFAGIREKIPYLKGMGITQLELMPVYEFFEWSVGPPQKKHQPVPKGYFDKINYWGYTQAQYFAPKTAYSASGNPVQELKELVRALHKNGIELILEFYFAERTSPNLIMDCIHYWVKEYHIDGVHVNCAVAPLRALALDPVLSRTKIMSEYFPLDQIFAEKEVPVYRRLAAYNDDFLIKARRFLRGDENMTGQIAESIRRNPATCTTINYLASHNGFTLNDAVSYSSKHNEDNGEDNRDGSNYNYGCNYGVEGPTTSRRIQKLRSRQLRNAFLLLLLSQGVPAIYGGDEMGNSQQGNNNVYCQDNPLSWIQWGKSSVNRKLQQFVRETISFRKAHPAFGQASEYQMRDLKSHGIPDLSYHGKKAWYGDFENESRQIGVLYAGAYTGEDTLYILYNMDAIVHELALPTLPGKEQWYLLADTGREDVFLKEREKPLPRKQKMILVEPHTILILEGAKYETD</sequence>
<reference evidence="3 4" key="1">
    <citation type="submission" date="2024-03" db="EMBL/GenBank/DDBJ databases">
        <title>Human intestinal bacterial collection.</title>
        <authorList>
            <person name="Pauvert C."/>
            <person name="Hitch T.C.A."/>
            <person name="Clavel T."/>
        </authorList>
    </citation>
    <scope>NUCLEOTIDE SEQUENCE [LARGE SCALE GENOMIC DNA]</scope>
    <source>
        <strain evidence="3 4">CLA-AA-H78B</strain>
    </source>
</reference>
<dbReference type="EMBL" id="JBBMFC010000006">
    <property type="protein sequence ID" value="MEQ2578178.1"/>
    <property type="molecule type" value="Genomic_DNA"/>
</dbReference>
<dbReference type="Gene3D" id="2.60.40.10">
    <property type="entry name" value="Immunoglobulins"/>
    <property type="match status" value="1"/>
</dbReference>
<evidence type="ECO:0000313" key="4">
    <source>
        <dbReference type="Proteomes" id="UP001470288"/>
    </source>
</evidence>